<name>A0A9P0YXN8_CUSEU</name>
<dbReference type="EMBL" id="CAMAPE010000010">
    <property type="protein sequence ID" value="CAH9078550.1"/>
    <property type="molecule type" value="Genomic_DNA"/>
</dbReference>
<feature type="non-terminal residue" evidence="2">
    <location>
        <position position="1"/>
    </location>
</feature>
<dbReference type="AlphaFoldDB" id="A0A9P0YXN8"/>
<sequence>MSDSDGDDFILNEEPHVTAEEHSSSGRRTSDGKKIVDFDKNGQPVGAWAEKFKSFVGKIVRARVNINIESWKHVPESLKLQMWKEIQDEYFVDDTMYKLTIKKMGKLHRDFRNRLRTGFFYKTRPIGQDSGEAYVKYKGILTQDVWEDFIARSMTPEFQELSDKNKQAALLNIYPHHMGRSGYALSIPKWKDQGLLDQFLTKSEVDSTKSSVSSDDIPRHVS</sequence>
<dbReference type="PANTHER" id="PTHR33018:SF34">
    <property type="entry name" value="OS02G0472350 PROTEIN"/>
    <property type="match status" value="1"/>
</dbReference>
<protein>
    <submittedName>
        <fullName evidence="2">Uncharacterized protein</fullName>
    </submittedName>
</protein>
<feature type="region of interest" description="Disordered" evidence="1">
    <location>
        <begin position="1"/>
        <end position="35"/>
    </location>
</feature>
<feature type="compositionally biased region" description="Basic and acidic residues" evidence="1">
    <location>
        <begin position="13"/>
        <end position="35"/>
    </location>
</feature>
<accession>A0A9P0YXN8</accession>
<dbReference type="Proteomes" id="UP001152484">
    <property type="component" value="Unassembled WGS sequence"/>
</dbReference>
<dbReference type="OrthoDB" id="1710422at2759"/>
<feature type="compositionally biased region" description="Acidic residues" evidence="1">
    <location>
        <begin position="1"/>
        <end position="11"/>
    </location>
</feature>
<evidence type="ECO:0000256" key="1">
    <source>
        <dbReference type="SAM" id="MobiDB-lite"/>
    </source>
</evidence>
<evidence type="ECO:0000313" key="2">
    <source>
        <dbReference type="EMBL" id="CAH9078550.1"/>
    </source>
</evidence>
<evidence type="ECO:0000313" key="3">
    <source>
        <dbReference type="Proteomes" id="UP001152484"/>
    </source>
</evidence>
<comment type="caution">
    <text evidence="2">The sequence shown here is derived from an EMBL/GenBank/DDBJ whole genome shotgun (WGS) entry which is preliminary data.</text>
</comment>
<keyword evidence="3" id="KW-1185">Reference proteome</keyword>
<gene>
    <name evidence="2" type="ORF">CEURO_LOCUS6799</name>
</gene>
<proteinExistence type="predicted"/>
<dbReference type="PANTHER" id="PTHR33018">
    <property type="entry name" value="OS10G0338966 PROTEIN-RELATED"/>
    <property type="match status" value="1"/>
</dbReference>
<organism evidence="2 3">
    <name type="scientific">Cuscuta europaea</name>
    <name type="common">European dodder</name>
    <dbReference type="NCBI Taxonomy" id="41803"/>
    <lineage>
        <taxon>Eukaryota</taxon>
        <taxon>Viridiplantae</taxon>
        <taxon>Streptophyta</taxon>
        <taxon>Embryophyta</taxon>
        <taxon>Tracheophyta</taxon>
        <taxon>Spermatophyta</taxon>
        <taxon>Magnoliopsida</taxon>
        <taxon>eudicotyledons</taxon>
        <taxon>Gunneridae</taxon>
        <taxon>Pentapetalae</taxon>
        <taxon>asterids</taxon>
        <taxon>lamiids</taxon>
        <taxon>Solanales</taxon>
        <taxon>Convolvulaceae</taxon>
        <taxon>Cuscuteae</taxon>
        <taxon>Cuscuta</taxon>
        <taxon>Cuscuta subgen. Cuscuta</taxon>
    </lineage>
</organism>
<reference evidence="2" key="1">
    <citation type="submission" date="2022-07" db="EMBL/GenBank/DDBJ databases">
        <authorList>
            <person name="Macas J."/>
            <person name="Novak P."/>
            <person name="Neumann P."/>
        </authorList>
    </citation>
    <scope>NUCLEOTIDE SEQUENCE</scope>
</reference>